<protein>
    <recommendedName>
        <fullName evidence="4">GILT-like protein F37H8.5</fullName>
    </recommendedName>
</protein>
<evidence type="ECO:0008006" key="4">
    <source>
        <dbReference type="Google" id="ProtNLM"/>
    </source>
</evidence>
<sequence length="81" mass="9310">MDPYAAFLLCSKNRKLDETLSIAIYNCGNSVEGDLIQLEMAEITKNVKPHLHYFIPWILIKDLSTAQLEIYQNGLFNFLCD</sequence>
<dbReference type="STRING" id="6336.A0A0V0RN67"/>
<dbReference type="EMBL" id="JYDL01000203">
    <property type="protein sequence ID" value="KRX13403.1"/>
    <property type="molecule type" value="Genomic_DNA"/>
</dbReference>
<evidence type="ECO:0000313" key="1">
    <source>
        <dbReference type="EMBL" id="KRX13403.1"/>
    </source>
</evidence>
<dbReference type="OrthoDB" id="958254at2759"/>
<dbReference type="Proteomes" id="UP000054630">
    <property type="component" value="Unassembled WGS sequence"/>
</dbReference>
<keyword evidence="3" id="KW-1185">Reference proteome</keyword>
<dbReference type="AlphaFoldDB" id="A0A0V0RN67"/>
<organism evidence="2 3">
    <name type="scientific">Trichinella nelsoni</name>
    <dbReference type="NCBI Taxonomy" id="6336"/>
    <lineage>
        <taxon>Eukaryota</taxon>
        <taxon>Metazoa</taxon>
        <taxon>Ecdysozoa</taxon>
        <taxon>Nematoda</taxon>
        <taxon>Enoplea</taxon>
        <taxon>Dorylaimia</taxon>
        <taxon>Trichinellida</taxon>
        <taxon>Trichinellidae</taxon>
        <taxon>Trichinella</taxon>
    </lineage>
</organism>
<comment type="caution">
    <text evidence="2">The sequence shown here is derived from an EMBL/GenBank/DDBJ whole genome shotgun (WGS) entry which is preliminary data.</text>
</comment>
<accession>A0A0V0RN67</accession>
<proteinExistence type="predicted"/>
<evidence type="ECO:0000313" key="3">
    <source>
        <dbReference type="Proteomes" id="UP000054630"/>
    </source>
</evidence>
<evidence type="ECO:0000313" key="2">
    <source>
        <dbReference type="EMBL" id="KRX15924.1"/>
    </source>
</evidence>
<dbReference type="EMBL" id="JYDL01000119">
    <property type="protein sequence ID" value="KRX15924.1"/>
    <property type="molecule type" value="Genomic_DNA"/>
</dbReference>
<name>A0A0V0RN67_9BILA</name>
<reference evidence="2 3" key="1">
    <citation type="submission" date="2015-01" db="EMBL/GenBank/DDBJ databases">
        <title>Evolution of Trichinella species and genotypes.</title>
        <authorList>
            <person name="Korhonen P.K."/>
            <person name="Edoardo P."/>
            <person name="Giuseppe L.R."/>
            <person name="Gasser R.B."/>
        </authorList>
    </citation>
    <scope>NUCLEOTIDE SEQUENCE [LARGE SCALE GENOMIC DNA]</scope>
    <source>
        <strain evidence="2">ISS37</strain>
    </source>
</reference>
<gene>
    <name evidence="2" type="ORF">T07_13107</name>
    <name evidence="1" type="ORF">T07_2984</name>
</gene>